<gene>
    <name evidence="2" type="ORF">FDG2_0766</name>
</gene>
<sequence length="105" mass="11974">MTARILVFASVAPELAHEFEHAYTQVTARMQGTPGLLGDELLRDGNKPGRYLLLSEWESEEQFIAWESAPAHREITVPMRPYWSGNFERRIYNLAARLEPEVSVG</sequence>
<dbReference type="SUPFAM" id="SSF54909">
    <property type="entry name" value="Dimeric alpha+beta barrel"/>
    <property type="match status" value="1"/>
</dbReference>
<evidence type="ECO:0000313" key="3">
    <source>
        <dbReference type="Proteomes" id="UP000199013"/>
    </source>
</evidence>
<dbReference type="AlphaFoldDB" id="A0A1C3NU66"/>
<evidence type="ECO:0000313" key="2">
    <source>
        <dbReference type="EMBL" id="SBW18677.1"/>
    </source>
</evidence>
<dbReference type="Proteomes" id="UP000199013">
    <property type="component" value="Unassembled WGS sequence"/>
</dbReference>
<keyword evidence="3" id="KW-1185">Reference proteome</keyword>
<proteinExistence type="predicted"/>
<dbReference type="EMBL" id="FLUV01000305">
    <property type="protein sequence ID" value="SBW18677.1"/>
    <property type="molecule type" value="Genomic_DNA"/>
</dbReference>
<dbReference type="Gene3D" id="3.30.70.100">
    <property type="match status" value="1"/>
</dbReference>
<accession>A0A1C3NU66</accession>
<name>A0A1C3NU66_9ACTN</name>
<evidence type="ECO:0000259" key="1">
    <source>
        <dbReference type="PROSITE" id="PS51725"/>
    </source>
</evidence>
<reference evidence="3" key="1">
    <citation type="submission" date="2016-02" db="EMBL/GenBank/DDBJ databases">
        <authorList>
            <person name="Wibberg D."/>
        </authorList>
    </citation>
    <scope>NUCLEOTIDE SEQUENCE [LARGE SCALE GENOMIC DNA]</scope>
</reference>
<dbReference type="Pfam" id="PF03992">
    <property type="entry name" value="ABM"/>
    <property type="match status" value="1"/>
</dbReference>
<organism evidence="2 3">
    <name type="scientific">Candidatus Protofrankia californiensis</name>
    <dbReference type="NCBI Taxonomy" id="1839754"/>
    <lineage>
        <taxon>Bacteria</taxon>
        <taxon>Bacillati</taxon>
        <taxon>Actinomycetota</taxon>
        <taxon>Actinomycetes</taxon>
        <taxon>Frankiales</taxon>
        <taxon>Frankiaceae</taxon>
        <taxon>Protofrankia</taxon>
    </lineage>
</organism>
<feature type="domain" description="ABM" evidence="1">
    <location>
        <begin position="3"/>
        <end position="92"/>
    </location>
</feature>
<dbReference type="InterPro" id="IPR011008">
    <property type="entry name" value="Dimeric_a/b-barrel"/>
</dbReference>
<dbReference type="InterPro" id="IPR007138">
    <property type="entry name" value="ABM_dom"/>
</dbReference>
<dbReference type="PROSITE" id="PS51725">
    <property type="entry name" value="ABM"/>
    <property type="match status" value="1"/>
</dbReference>
<protein>
    <recommendedName>
        <fullName evidence="1">ABM domain-containing protein</fullName>
    </recommendedName>
</protein>